<dbReference type="OrthoDB" id="6041499at2759"/>
<evidence type="ECO:0000313" key="1">
    <source>
        <dbReference type="EMBL" id="CAG5127695.1"/>
    </source>
</evidence>
<sequence>MERFYGLWRVQLDKSVGFEEVAQLFGWTEERLKMVSSLEYTMLLQSCGERDRCFLDYGIVSTEYFYKLGEPFDFAGVDGQRQKWCTVTLEDGKLVETYVSEEGIKWRTDRELNGSNMKAITTFEISGAKCIQWLTKA</sequence>
<name>A0A8S3ZIT1_9EUPU</name>
<gene>
    <name evidence="1" type="ORF">CUNI_LOCUS13253</name>
</gene>
<keyword evidence="2" id="KW-1185">Reference proteome</keyword>
<dbReference type="Proteomes" id="UP000678393">
    <property type="component" value="Unassembled WGS sequence"/>
</dbReference>
<comment type="caution">
    <text evidence="1">The sequence shown here is derived from an EMBL/GenBank/DDBJ whole genome shotgun (WGS) entry which is preliminary data.</text>
</comment>
<reference evidence="1" key="1">
    <citation type="submission" date="2021-04" db="EMBL/GenBank/DDBJ databases">
        <authorList>
            <consortium name="Molecular Ecology Group"/>
        </authorList>
    </citation>
    <scope>NUCLEOTIDE SEQUENCE</scope>
</reference>
<organism evidence="1 2">
    <name type="scientific">Candidula unifasciata</name>
    <dbReference type="NCBI Taxonomy" id="100452"/>
    <lineage>
        <taxon>Eukaryota</taxon>
        <taxon>Metazoa</taxon>
        <taxon>Spiralia</taxon>
        <taxon>Lophotrochozoa</taxon>
        <taxon>Mollusca</taxon>
        <taxon>Gastropoda</taxon>
        <taxon>Heterobranchia</taxon>
        <taxon>Euthyneura</taxon>
        <taxon>Panpulmonata</taxon>
        <taxon>Eupulmonata</taxon>
        <taxon>Stylommatophora</taxon>
        <taxon>Helicina</taxon>
        <taxon>Helicoidea</taxon>
        <taxon>Geomitridae</taxon>
        <taxon>Candidula</taxon>
    </lineage>
</organism>
<accession>A0A8S3ZIT1</accession>
<dbReference type="EMBL" id="CAJHNH020002773">
    <property type="protein sequence ID" value="CAG5127695.1"/>
    <property type="molecule type" value="Genomic_DNA"/>
</dbReference>
<proteinExistence type="predicted"/>
<dbReference type="Gene3D" id="2.40.128.20">
    <property type="match status" value="1"/>
</dbReference>
<evidence type="ECO:0000313" key="2">
    <source>
        <dbReference type="Proteomes" id="UP000678393"/>
    </source>
</evidence>
<dbReference type="GO" id="GO:0008289">
    <property type="term" value="F:lipid binding"/>
    <property type="evidence" value="ECO:0007669"/>
    <property type="project" value="UniProtKB-KW"/>
</dbReference>
<dbReference type="SUPFAM" id="SSF50814">
    <property type="entry name" value="Lipocalins"/>
    <property type="match status" value="1"/>
</dbReference>
<dbReference type="AlphaFoldDB" id="A0A8S3ZIT1"/>
<protein>
    <submittedName>
        <fullName evidence="1">Uncharacterized protein</fullName>
    </submittedName>
</protein>
<dbReference type="InterPro" id="IPR012674">
    <property type="entry name" value="Calycin"/>
</dbReference>